<reference evidence="4 5" key="1">
    <citation type="submission" date="2024-05" db="EMBL/GenBank/DDBJ databases">
        <authorList>
            <person name="Wallberg A."/>
        </authorList>
    </citation>
    <scope>NUCLEOTIDE SEQUENCE [LARGE SCALE GENOMIC DNA]</scope>
</reference>
<dbReference type="GO" id="GO:0031083">
    <property type="term" value="C:BLOC-1 complex"/>
    <property type="evidence" value="ECO:0007669"/>
    <property type="project" value="InterPro"/>
</dbReference>
<evidence type="ECO:0000256" key="3">
    <source>
        <dbReference type="SAM" id="Phobius"/>
    </source>
</evidence>
<feature type="transmembrane region" description="Helical" evidence="3">
    <location>
        <begin position="78"/>
        <end position="102"/>
    </location>
</feature>
<keyword evidence="3" id="KW-0812">Transmembrane</keyword>
<evidence type="ECO:0000256" key="1">
    <source>
        <dbReference type="ARBA" id="ARBA00007133"/>
    </source>
</evidence>
<dbReference type="AlphaFoldDB" id="A0AAV2QY08"/>
<dbReference type="Pfam" id="PF06320">
    <property type="entry name" value="GCN5L1"/>
    <property type="match status" value="1"/>
</dbReference>
<keyword evidence="3" id="KW-0472">Membrane</keyword>
<evidence type="ECO:0000313" key="5">
    <source>
        <dbReference type="Proteomes" id="UP001497623"/>
    </source>
</evidence>
<evidence type="ECO:0000313" key="4">
    <source>
        <dbReference type="EMBL" id="CAL4105844.1"/>
    </source>
</evidence>
<protein>
    <recommendedName>
        <fullName evidence="2">Biogenesis of lysosome-related organelles complex 1 subunit 1</fullName>
    </recommendedName>
</protein>
<feature type="non-terminal residue" evidence="4">
    <location>
        <position position="177"/>
    </location>
</feature>
<gene>
    <name evidence="4" type="ORF">MNOR_LOCUS18192</name>
</gene>
<dbReference type="Proteomes" id="UP001497623">
    <property type="component" value="Unassembled WGS sequence"/>
</dbReference>
<comment type="similarity">
    <text evidence="1">Belongs to the BLOC1S1 family.</text>
</comment>
<evidence type="ECO:0000256" key="2">
    <source>
        <dbReference type="ARBA" id="ARBA00019577"/>
    </source>
</evidence>
<comment type="caution">
    <text evidence="4">The sequence shown here is derived from an EMBL/GenBank/DDBJ whole genome shotgun (WGS) entry which is preliminary data.</text>
</comment>
<organism evidence="4 5">
    <name type="scientific">Meganyctiphanes norvegica</name>
    <name type="common">Northern krill</name>
    <name type="synonym">Thysanopoda norvegica</name>
    <dbReference type="NCBI Taxonomy" id="48144"/>
    <lineage>
        <taxon>Eukaryota</taxon>
        <taxon>Metazoa</taxon>
        <taxon>Ecdysozoa</taxon>
        <taxon>Arthropoda</taxon>
        <taxon>Crustacea</taxon>
        <taxon>Multicrustacea</taxon>
        <taxon>Malacostraca</taxon>
        <taxon>Eumalacostraca</taxon>
        <taxon>Eucarida</taxon>
        <taxon>Euphausiacea</taxon>
        <taxon>Euphausiidae</taxon>
        <taxon>Meganyctiphanes</taxon>
    </lineage>
</organism>
<name>A0AAV2QY08_MEGNR</name>
<keyword evidence="3" id="KW-1133">Transmembrane helix</keyword>
<dbReference type="EMBL" id="CAXKWB010012885">
    <property type="protein sequence ID" value="CAL4105844.1"/>
    <property type="molecule type" value="Genomic_DNA"/>
</dbReference>
<keyword evidence="5" id="KW-1185">Reference proteome</keyword>
<dbReference type="PANTHER" id="PTHR13073:SF0">
    <property type="entry name" value="BIOGENESIS OF LYSOSOME-RELATED ORGANELLES COMPLEX 1 SUBUNIT 1"/>
    <property type="match status" value="1"/>
</dbReference>
<dbReference type="PANTHER" id="PTHR13073">
    <property type="entry name" value="BLOC-1 COMPLEX SUBUNIT 1"/>
    <property type="match status" value="1"/>
</dbReference>
<proteinExistence type="inferred from homology"/>
<dbReference type="GO" id="GO:0016197">
    <property type="term" value="P:endosomal transport"/>
    <property type="evidence" value="ECO:0007669"/>
    <property type="project" value="TreeGrafter"/>
</dbReference>
<dbReference type="InterPro" id="IPR009395">
    <property type="entry name" value="BLOC1S1"/>
</dbReference>
<sequence>MGAFVETLHSSIYLVVCPSFKKSCCMRSSSSFRNSHTPTEEITKDVCKKFIMLSSMVKEHQVKQHARKEEQAKKQNKAVAHLSLLSQILILLLIVCVAQAYLNQKRLDSEASQLEQSATSFQRQTHHWLGLVASFADALKEVGHVQNWASTIETDMKTISTALEYAYKVEQQASSSG</sequence>
<accession>A0AAV2QY08</accession>